<dbReference type="InterPro" id="IPR013785">
    <property type="entry name" value="Aldolase_TIM"/>
</dbReference>
<dbReference type="EMBL" id="FNGF01000006">
    <property type="protein sequence ID" value="SDL50939.1"/>
    <property type="molecule type" value="Genomic_DNA"/>
</dbReference>
<evidence type="ECO:0000256" key="5">
    <source>
        <dbReference type="ARBA" id="ARBA00022977"/>
    </source>
</evidence>
<evidence type="ECO:0000256" key="9">
    <source>
        <dbReference type="SAM" id="MobiDB-lite"/>
    </source>
</evidence>
<dbReference type="Gene3D" id="3.20.20.70">
    <property type="entry name" value="Aldolase class I"/>
    <property type="match status" value="1"/>
</dbReference>
<feature type="region of interest" description="Disordered" evidence="9">
    <location>
        <begin position="1"/>
        <end position="86"/>
    </location>
</feature>
<dbReference type="InterPro" id="IPR008867">
    <property type="entry name" value="ThiG"/>
</dbReference>
<evidence type="ECO:0000256" key="2">
    <source>
        <dbReference type="ARBA" id="ARBA00004948"/>
    </source>
</evidence>
<keyword evidence="5 8" id="KW-0784">Thiamine biosynthesis</keyword>
<dbReference type="UniPathway" id="UPA00060"/>
<sequence>MEPQTLGRIGTEPGPGPHGDGIAPRTGTLDRADAATGTGPLSRTDPATGSSRAGTAPGTGSLGRTDSATGSSRAGTAPESHAPGRTDALTIAGRTFGSRLILGTGGAANHAQLAEAITASGTELVTVALRRVDAQQGPASEGGQRKYPTGSILDVIEQCGVGILPNTAGCFTAEQAVRTARLAREAFGTDWIKLEVIGDEDTLLPDPVELLDAAETLVGEGFTVLPYTNDDPILARHLETAGCAAVMPLAAPIGTGLGVRNPHNLALICEQAGVPVICDAGIGTASDAALAMELGCSAVLLATAVTRAADPVLMAAAMRDAVTAGRAARLAGRIPKRHLAKASSAFEGMADL</sequence>
<keyword evidence="4 8" id="KW-0808">Transferase</keyword>
<comment type="catalytic activity">
    <reaction evidence="7 8">
        <text>[ThiS sulfur-carrier protein]-C-terminal-Gly-aminoethanethioate + 2-iminoacetate + 1-deoxy-D-xylulose 5-phosphate = [ThiS sulfur-carrier protein]-C-terminal Gly-Gly + 2-[(2R,5Z)-2-carboxy-4-methylthiazol-5(2H)-ylidene]ethyl phosphate + 2 H2O + H(+)</text>
        <dbReference type="Rhea" id="RHEA:26297"/>
        <dbReference type="Rhea" id="RHEA-COMP:12909"/>
        <dbReference type="Rhea" id="RHEA-COMP:19908"/>
        <dbReference type="ChEBI" id="CHEBI:15377"/>
        <dbReference type="ChEBI" id="CHEBI:15378"/>
        <dbReference type="ChEBI" id="CHEBI:57792"/>
        <dbReference type="ChEBI" id="CHEBI:62899"/>
        <dbReference type="ChEBI" id="CHEBI:77846"/>
        <dbReference type="ChEBI" id="CHEBI:90778"/>
        <dbReference type="ChEBI" id="CHEBI:232372"/>
        <dbReference type="EC" id="2.8.1.10"/>
    </reaction>
</comment>
<evidence type="ECO:0000256" key="3">
    <source>
        <dbReference type="ARBA" id="ARBA00011960"/>
    </source>
</evidence>
<accession>A0A1G9KMQ8</accession>
<keyword evidence="8" id="KW-0963">Cytoplasm</keyword>
<dbReference type="PANTHER" id="PTHR34266:SF2">
    <property type="entry name" value="THIAZOLE SYNTHASE"/>
    <property type="match status" value="1"/>
</dbReference>
<name>A0A1G9KMQ8_9ACTN</name>
<dbReference type="EC" id="2.8.1.10" evidence="3 8"/>
<dbReference type="Pfam" id="PF05690">
    <property type="entry name" value="ThiG"/>
    <property type="match status" value="1"/>
</dbReference>
<dbReference type="OrthoDB" id="9805935at2"/>
<comment type="similarity">
    <text evidence="8">Belongs to the ThiG family.</text>
</comment>
<dbReference type="InterPro" id="IPR033983">
    <property type="entry name" value="Thiazole_synthase_ThiG"/>
</dbReference>
<dbReference type="AlphaFoldDB" id="A0A1G9KMQ8"/>
<feature type="binding site" evidence="8">
    <location>
        <position position="254"/>
    </location>
    <ligand>
        <name>1-deoxy-D-xylulose 5-phosphate</name>
        <dbReference type="ChEBI" id="CHEBI:57792"/>
    </ligand>
</feature>
<evidence type="ECO:0000313" key="12">
    <source>
        <dbReference type="Proteomes" id="UP000198662"/>
    </source>
</evidence>
<feature type="compositionally biased region" description="Polar residues" evidence="9">
    <location>
        <begin position="62"/>
        <end position="74"/>
    </location>
</feature>
<evidence type="ECO:0000256" key="7">
    <source>
        <dbReference type="ARBA" id="ARBA00049897"/>
    </source>
</evidence>
<feature type="domain" description="Thiazole synthase ThiG" evidence="10">
    <location>
        <begin position="90"/>
        <end position="344"/>
    </location>
</feature>
<keyword evidence="12" id="KW-1185">Reference proteome</keyword>
<comment type="subunit">
    <text evidence="8">Homotetramer. Forms heterodimers with either ThiH or ThiS.</text>
</comment>
<keyword evidence="6 8" id="KW-0704">Schiff base</keyword>
<dbReference type="GO" id="GO:0005737">
    <property type="term" value="C:cytoplasm"/>
    <property type="evidence" value="ECO:0007669"/>
    <property type="project" value="UniProtKB-SubCell"/>
</dbReference>
<dbReference type="GO" id="GO:1990107">
    <property type="term" value="F:thiazole synthase activity"/>
    <property type="evidence" value="ECO:0007669"/>
    <property type="project" value="UniProtKB-EC"/>
</dbReference>
<proteinExistence type="inferred from homology"/>
<comment type="function">
    <text evidence="1 8">Catalyzes the rearrangement of 1-deoxy-D-xylulose 5-phosphate (DXP) to produce the thiazole phosphate moiety of thiamine. Sulfur is provided by the thiocarboxylate moiety of the carrier protein ThiS. In vitro, sulfur can be provided by H(2)S.</text>
</comment>
<comment type="pathway">
    <text evidence="2 8">Cofactor biosynthesis; thiamine diphosphate biosynthesis.</text>
</comment>
<comment type="subcellular location">
    <subcellularLocation>
        <location evidence="8">Cytoplasm</location>
    </subcellularLocation>
</comment>
<feature type="binding site" evidence="8">
    <location>
        <begin position="302"/>
        <end position="303"/>
    </location>
    <ligand>
        <name>1-deoxy-D-xylulose 5-phosphate</name>
        <dbReference type="ChEBI" id="CHEBI:57792"/>
    </ligand>
</feature>
<evidence type="ECO:0000256" key="6">
    <source>
        <dbReference type="ARBA" id="ARBA00023270"/>
    </source>
</evidence>
<dbReference type="STRING" id="380244.SAMN05216298_4152"/>
<organism evidence="11 12">
    <name type="scientific">Glycomyces sambucus</name>
    <dbReference type="NCBI Taxonomy" id="380244"/>
    <lineage>
        <taxon>Bacteria</taxon>
        <taxon>Bacillati</taxon>
        <taxon>Actinomycetota</taxon>
        <taxon>Actinomycetes</taxon>
        <taxon>Glycomycetales</taxon>
        <taxon>Glycomycetaceae</taxon>
        <taxon>Glycomyces</taxon>
    </lineage>
</organism>
<evidence type="ECO:0000256" key="1">
    <source>
        <dbReference type="ARBA" id="ARBA00002834"/>
    </source>
</evidence>
<reference evidence="12" key="1">
    <citation type="submission" date="2016-10" db="EMBL/GenBank/DDBJ databases">
        <authorList>
            <person name="Varghese N."/>
            <person name="Submissions S."/>
        </authorList>
    </citation>
    <scope>NUCLEOTIDE SEQUENCE [LARGE SCALE GENOMIC DNA]</scope>
    <source>
        <strain evidence="12">CGMCC 4.3147</strain>
    </source>
</reference>
<dbReference type="PANTHER" id="PTHR34266">
    <property type="entry name" value="THIAZOLE SYNTHASE"/>
    <property type="match status" value="1"/>
</dbReference>
<evidence type="ECO:0000313" key="11">
    <source>
        <dbReference type="EMBL" id="SDL50939.1"/>
    </source>
</evidence>
<dbReference type="SUPFAM" id="SSF110399">
    <property type="entry name" value="ThiG-like"/>
    <property type="match status" value="1"/>
</dbReference>
<evidence type="ECO:0000259" key="10">
    <source>
        <dbReference type="Pfam" id="PF05690"/>
    </source>
</evidence>
<feature type="binding site" evidence="8">
    <location>
        <begin position="280"/>
        <end position="281"/>
    </location>
    <ligand>
        <name>1-deoxy-D-xylulose 5-phosphate</name>
        <dbReference type="ChEBI" id="CHEBI:57792"/>
    </ligand>
</feature>
<dbReference type="Proteomes" id="UP000198662">
    <property type="component" value="Unassembled WGS sequence"/>
</dbReference>
<gene>
    <name evidence="8" type="primary">thiG</name>
    <name evidence="11" type="ORF">SAMN05216298_4152</name>
</gene>
<dbReference type="CDD" id="cd04728">
    <property type="entry name" value="ThiG"/>
    <property type="match status" value="1"/>
</dbReference>
<feature type="active site" description="Schiff-base intermediate with DXP" evidence="8">
    <location>
        <position position="193"/>
    </location>
</feature>
<feature type="compositionally biased region" description="Polar residues" evidence="9">
    <location>
        <begin position="39"/>
        <end position="53"/>
    </location>
</feature>
<protein>
    <recommendedName>
        <fullName evidence="3 8">Thiazole synthase</fullName>
        <ecNumber evidence="3 8">2.8.1.10</ecNumber>
    </recommendedName>
</protein>
<evidence type="ECO:0000256" key="4">
    <source>
        <dbReference type="ARBA" id="ARBA00022679"/>
    </source>
</evidence>
<dbReference type="HAMAP" id="MF_00443">
    <property type="entry name" value="ThiG"/>
    <property type="match status" value="1"/>
</dbReference>
<evidence type="ECO:0000256" key="8">
    <source>
        <dbReference type="HAMAP-Rule" id="MF_00443"/>
    </source>
</evidence>
<dbReference type="GO" id="GO:0009229">
    <property type="term" value="P:thiamine diphosphate biosynthetic process"/>
    <property type="evidence" value="ECO:0007669"/>
    <property type="project" value="UniProtKB-UniRule"/>
</dbReference>